<dbReference type="Pfam" id="PF03466">
    <property type="entry name" value="LysR_substrate"/>
    <property type="match status" value="1"/>
</dbReference>
<keyword evidence="3" id="KW-0238">DNA-binding</keyword>
<accession>A0A6N1X6Q8</accession>
<dbReference type="InterPro" id="IPR000847">
    <property type="entry name" value="LysR_HTH_N"/>
</dbReference>
<dbReference type="Gene3D" id="3.40.190.10">
    <property type="entry name" value="Periplasmic binding protein-like II"/>
    <property type="match status" value="2"/>
</dbReference>
<dbReference type="EMBL" id="CP054841">
    <property type="protein sequence ID" value="QKV55139.1"/>
    <property type="molecule type" value="Genomic_DNA"/>
</dbReference>
<dbReference type="InterPro" id="IPR005119">
    <property type="entry name" value="LysR_subst-bd"/>
</dbReference>
<sequence>MKTTLDELQAFVAVIDTGSITAAAEHLAQTVSGVSRTLRRLEEKLGTTLLRRTTRKLALTEEGTLFLSRARAVLDAVEAAEDEIAARRAHPAGRLRVNAASPFMLHAIVPLLGGFRALYPDIELELNSNDDLIDLIEQRTDVGIRIGALRDSTLHARPLARFALRVLAAPAYLKAHGRPRSVEDLRGHSLIGFTQPESLNRWPLRHAGAEDYEITPALRASSGETVRQLALAGEGIACMADFMTRADRARGDLVQVLMPHTVAQLQPVNAVYYRNTELAARIQVFVDYLAQALQAASPR</sequence>
<dbReference type="Pfam" id="PF00126">
    <property type="entry name" value="HTH_1"/>
    <property type="match status" value="1"/>
</dbReference>
<evidence type="ECO:0000313" key="7">
    <source>
        <dbReference type="Proteomes" id="UP000509579"/>
    </source>
</evidence>
<evidence type="ECO:0000313" key="6">
    <source>
        <dbReference type="EMBL" id="QKV55139.1"/>
    </source>
</evidence>
<dbReference type="Gene3D" id="1.10.10.10">
    <property type="entry name" value="Winged helix-like DNA-binding domain superfamily/Winged helix DNA-binding domain"/>
    <property type="match status" value="1"/>
</dbReference>
<organism evidence="6 7">
    <name type="scientific">Comamonas antarctica</name>
    <dbReference type="NCBI Taxonomy" id="2743470"/>
    <lineage>
        <taxon>Bacteria</taxon>
        <taxon>Pseudomonadati</taxon>
        <taxon>Pseudomonadota</taxon>
        <taxon>Betaproteobacteria</taxon>
        <taxon>Burkholderiales</taxon>
        <taxon>Comamonadaceae</taxon>
        <taxon>Comamonas</taxon>
    </lineage>
</organism>
<keyword evidence="6" id="KW-0614">Plasmid</keyword>
<evidence type="ECO:0000256" key="3">
    <source>
        <dbReference type="ARBA" id="ARBA00023125"/>
    </source>
</evidence>
<feature type="domain" description="HTH lysR-type" evidence="5">
    <location>
        <begin position="3"/>
        <end position="60"/>
    </location>
</feature>
<geneLocation type="plasmid" evidence="6 7">
    <name>unnamed1</name>
</geneLocation>
<dbReference type="Proteomes" id="UP000509579">
    <property type="component" value="Plasmid unnamed1"/>
</dbReference>
<dbReference type="PROSITE" id="PS50931">
    <property type="entry name" value="HTH_LYSR"/>
    <property type="match status" value="1"/>
</dbReference>
<evidence type="ECO:0000256" key="4">
    <source>
        <dbReference type="ARBA" id="ARBA00023163"/>
    </source>
</evidence>
<reference evidence="6 7" key="1">
    <citation type="submission" date="2020-06" db="EMBL/GenBank/DDBJ databases">
        <title>Acidovorax antarctica sp. nov., isolated from Corinth ice sheet soil, Antarctic Fields Peninsula.</title>
        <authorList>
            <person name="Xu Q."/>
            <person name="Peng F."/>
        </authorList>
    </citation>
    <scope>NUCLEOTIDE SEQUENCE [LARGE SCALE GENOMIC DNA]</scope>
    <source>
        <strain evidence="6 7">16-35-5</strain>
        <plasmid evidence="6 7">unnamed1</plasmid>
    </source>
</reference>
<dbReference type="GO" id="GO:0043565">
    <property type="term" value="F:sequence-specific DNA binding"/>
    <property type="evidence" value="ECO:0007669"/>
    <property type="project" value="TreeGrafter"/>
</dbReference>
<evidence type="ECO:0000256" key="2">
    <source>
        <dbReference type="ARBA" id="ARBA00023015"/>
    </source>
</evidence>
<evidence type="ECO:0000256" key="1">
    <source>
        <dbReference type="ARBA" id="ARBA00009437"/>
    </source>
</evidence>
<dbReference type="SUPFAM" id="SSF53850">
    <property type="entry name" value="Periplasmic binding protein-like II"/>
    <property type="match status" value="1"/>
</dbReference>
<dbReference type="KEGG" id="aant:HUK68_19540"/>
<evidence type="ECO:0000259" key="5">
    <source>
        <dbReference type="PROSITE" id="PS50931"/>
    </source>
</evidence>
<dbReference type="RefSeq" id="WP_175505927.1">
    <property type="nucleotide sequence ID" value="NZ_CP054841.1"/>
</dbReference>
<dbReference type="AlphaFoldDB" id="A0A6N1X6Q8"/>
<dbReference type="PANTHER" id="PTHR30537:SF20">
    <property type="entry name" value="TRANSCRIPTIONAL REGULATORY PROTEIN"/>
    <property type="match status" value="1"/>
</dbReference>
<keyword evidence="7" id="KW-1185">Reference proteome</keyword>
<gene>
    <name evidence="6" type="ORF">HUK68_19540</name>
</gene>
<dbReference type="GO" id="GO:0006351">
    <property type="term" value="P:DNA-templated transcription"/>
    <property type="evidence" value="ECO:0007669"/>
    <property type="project" value="TreeGrafter"/>
</dbReference>
<keyword evidence="2" id="KW-0805">Transcription regulation</keyword>
<dbReference type="InterPro" id="IPR036388">
    <property type="entry name" value="WH-like_DNA-bd_sf"/>
</dbReference>
<dbReference type="SUPFAM" id="SSF46785">
    <property type="entry name" value="Winged helix' DNA-binding domain"/>
    <property type="match status" value="1"/>
</dbReference>
<name>A0A6N1X6Q8_9BURK</name>
<dbReference type="InterPro" id="IPR058163">
    <property type="entry name" value="LysR-type_TF_proteobact-type"/>
</dbReference>
<dbReference type="GO" id="GO:0003700">
    <property type="term" value="F:DNA-binding transcription factor activity"/>
    <property type="evidence" value="ECO:0007669"/>
    <property type="project" value="InterPro"/>
</dbReference>
<proteinExistence type="inferred from homology"/>
<dbReference type="FunFam" id="1.10.10.10:FF:000001">
    <property type="entry name" value="LysR family transcriptional regulator"/>
    <property type="match status" value="1"/>
</dbReference>
<protein>
    <submittedName>
        <fullName evidence="6">LysR family transcriptional regulator</fullName>
    </submittedName>
</protein>
<dbReference type="InterPro" id="IPR036390">
    <property type="entry name" value="WH_DNA-bd_sf"/>
</dbReference>
<keyword evidence="4" id="KW-0804">Transcription</keyword>
<dbReference type="PANTHER" id="PTHR30537">
    <property type="entry name" value="HTH-TYPE TRANSCRIPTIONAL REGULATOR"/>
    <property type="match status" value="1"/>
</dbReference>
<comment type="similarity">
    <text evidence="1">Belongs to the LysR transcriptional regulatory family.</text>
</comment>